<reference evidence="1" key="1">
    <citation type="submission" date="2014-11" db="EMBL/GenBank/DDBJ databases">
        <authorList>
            <person name="Amaro Gonzalez C."/>
        </authorList>
    </citation>
    <scope>NUCLEOTIDE SEQUENCE</scope>
</reference>
<accession>A0A0E9RU62</accession>
<protein>
    <submittedName>
        <fullName evidence="1">Uncharacterized protein</fullName>
    </submittedName>
</protein>
<dbReference type="EMBL" id="GBXM01076769">
    <property type="protein sequence ID" value="JAH31808.1"/>
    <property type="molecule type" value="Transcribed_RNA"/>
</dbReference>
<reference evidence="1" key="2">
    <citation type="journal article" date="2015" name="Fish Shellfish Immunol.">
        <title>Early steps in the European eel (Anguilla anguilla)-Vibrio vulnificus interaction in the gills: Role of the RtxA13 toxin.</title>
        <authorList>
            <person name="Callol A."/>
            <person name="Pajuelo D."/>
            <person name="Ebbesson L."/>
            <person name="Teles M."/>
            <person name="MacKenzie S."/>
            <person name="Amaro C."/>
        </authorList>
    </citation>
    <scope>NUCLEOTIDE SEQUENCE</scope>
</reference>
<evidence type="ECO:0000313" key="1">
    <source>
        <dbReference type="EMBL" id="JAH31808.1"/>
    </source>
</evidence>
<name>A0A0E9RU62_ANGAN</name>
<proteinExistence type="predicted"/>
<dbReference type="AlphaFoldDB" id="A0A0E9RU62"/>
<organism evidence="1">
    <name type="scientific">Anguilla anguilla</name>
    <name type="common">European freshwater eel</name>
    <name type="synonym">Muraena anguilla</name>
    <dbReference type="NCBI Taxonomy" id="7936"/>
    <lineage>
        <taxon>Eukaryota</taxon>
        <taxon>Metazoa</taxon>
        <taxon>Chordata</taxon>
        <taxon>Craniata</taxon>
        <taxon>Vertebrata</taxon>
        <taxon>Euteleostomi</taxon>
        <taxon>Actinopterygii</taxon>
        <taxon>Neopterygii</taxon>
        <taxon>Teleostei</taxon>
        <taxon>Anguilliformes</taxon>
        <taxon>Anguillidae</taxon>
        <taxon>Anguilla</taxon>
    </lineage>
</organism>
<sequence length="31" mass="3420">MDNCSCRPFYTCSISKLISVMVSMLSLCSSL</sequence>